<evidence type="ECO:0000313" key="6">
    <source>
        <dbReference type="EMBL" id="TKS70855.1"/>
    </source>
</evidence>
<dbReference type="InterPro" id="IPR001841">
    <property type="entry name" value="Znf_RING"/>
</dbReference>
<evidence type="ECO:0000256" key="4">
    <source>
        <dbReference type="PROSITE-ProRule" id="PRU00175"/>
    </source>
</evidence>
<dbReference type="PROSITE" id="PS50089">
    <property type="entry name" value="ZF_RING_2"/>
    <property type="match status" value="1"/>
</dbReference>
<dbReference type="Proteomes" id="UP000298787">
    <property type="component" value="Chromosome 5"/>
</dbReference>
<dbReference type="SMART" id="SM00184">
    <property type="entry name" value="RING"/>
    <property type="match status" value="1"/>
</dbReference>
<dbReference type="Pfam" id="PF13639">
    <property type="entry name" value="zf-RING_2"/>
    <property type="match status" value="1"/>
</dbReference>
<dbReference type="InterPro" id="IPR051435">
    <property type="entry name" value="RING_finger_E3_ubiq-ligases"/>
</dbReference>
<protein>
    <submittedName>
        <fullName evidence="6">RING finger protein 208</fullName>
    </submittedName>
</protein>
<gene>
    <name evidence="6" type="ORF">D9C73_005697</name>
</gene>
<dbReference type="GO" id="GO:0008270">
    <property type="term" value="F:zinc ion binding"/>
    <property type="evidence" value="ECO:0007669"/>
    <property type="project" value="UniProtKB-KW"/>
</dbReference>
<evidence type="ECO:0000256" key="2">
    <source>
        <dbReference type="ARBA" id="ARBA00022771"/>
    </source>
</evidence>
<dbReference type="PROSITE" id="PS00518">
    <property type="entry name" value="ZF_RING_1"/>
    <property type="match status" value="1"/>
</dbReference>
<keyword evidence="7" id="KW-1185">Reference proteome</keyword>
<evidence type="ECO:0000256" key="3">
    <source>
        <dbReference type="ARBA" id="ARBA00022833"/>
    </source>
</evidence>
<accession>A0A4U5UCC8</accession>
<keyword evidence="2 4" id="KW-0863">Zinc-finger</keyword>
<dbReference type="SUPFAM" id="SSF57850">
    <property type="entry name" value="RING/U-box"/>
    <property type="match status" value="1"/>
</dbReference>
<reference evidence="6 7" key="1">
    <citation type="submission" date="2019-01" db="EMBL/GenBank/DDBJ databases">
        <title>Genome Assembly of Collichthys lucidus.</title>
        <authorList>
            <person name="Cai M."/>
            <person name="Xiao S."/>
        </authorList>
    </citation>
    <scope>NUCLEOTIDE SEQUENCE [LARGE SCALE GENOMIC DNA]</scope>
    <source>
        <strain evidence="6">JT15FE1705JMU</strain>
        <tissue evidence="6">Muscle</tissue>
    </source>
</reference>
<organism evidence="6 7">
    <name type="scientific">Collichthys lucidus</name>
    <name type="common">Big head croaker</name>
    <name type="synonym">Sciaena lucida</name>
    <dbReference type="NCBI Taxonomy" id="240159"/>
    <lineage>
        <taxon>Eukaryota</taxon>
        <taxon>Metazoa</taxon>
        <taxon>Chordata</taxon>
        <taxon>Craniata</taxon>
        <taxon>Vertebrata</taxon>
        <taxon>Euteleostomi</taxon>
        <taxon>Actinopterygii</taxon>
        <taxon>Neopterygii</taxon>
        <taxon>Teleostei</taxon>
        <taxon>Neoteleostei</taxon>
        <taxon>Acanthomorphata</taxon>
        <taxon>Eupercaria</taxon>
        <taxon>Sciaenidae</taxon>
        <taxon>Collichthys</taxon>
    </lineage>
</organism>
<keyword evidence="1" id="KW-0479">Metal-binding</keyword>
<dbReference type="EMBL" id="CM014082">
    <property type="protein sequence ID" value="TKS70855.1"/>
    <property type="molecule type" value="Genomic_DNA"/>
</dbReference>
<name>A0A4U5UCC8_COLLU</name>
<dbReference type="GO" id="GO:0061630">
    <property type="term" value="F:ubiquitin protein ligase activity"/>
    <property type="evidence" value="ECO:0007669"/>
    <property type="project" value="TreeGrafter"/>
</dbReference>
<dbReference type="InterPro" id="IPR013083">
    <property type="entry name" value="Znf_RING/FYVE/PHD"/>
</dbReference>
<proteinExistence type="predicted"/>
<evidence type="ECO:0000313" key="7">
    <source>
        <dbReference type="Proteomes" id="UP000298787"/>
    </source>
</evidence>
<dbReference type="GO" id="GO:0016567">
    <property type="term" value="P:protein ubiquitination"/>
    <property type="evidence" value="ECO:0007669"/>
    <property type="project" value="TreeGrafter"/>
</dbReference>
<keyword evidence="3" id="KW-0862">Zinc</keyword>
<dbReference type="STRING" id="240159.A0A4U5UCC8"/>
<dbReference type="PANTHER" id="PTHR22791:SF31">
    <property type="entry name" value="IM:7152348"/>
    <property type="match status" value="1"/>
</dbReference>
<dbReference type="Gene3D" id="3.30.40.10">
    <property type="entry name" value="Zinc/RING finger domain, C3HC4 (zinc finger)"/>
    <property type="match status" value="1"/>
</dbReference>
<evidence type="ECO:0000256" key="1">
    <source>
        <dbReference type="ARBA" id="ARBA00022723"/>
    </source>
</evidence>
<feature type="domain" description="RING-type" evidence="5">
    <location>
        <begin position="9"/>
        <end position="56"/>
    </location>
</feature>
<dbReference type="PANTHER" id="PTHR22791">
    <property type="entry name" value="RING-TYPE DOMAIN-CONTAINING PROTEIN"/>
    <property type="match status" value="1"/>
</dbReference>
<evidence type="ECO:0000259" key="5">
    <source>
        <dbReference type="PROSITE" id="PS50089"/>
    </source>
</evidence>
<dbReference type="AlphaFoldDB" id="A0A4U5UCC8"/>
<dbReference type="InterPro" id="IPR017907">
    <property type="entry name" value="Znf_RING_CS"/>
</dbReference>
<sequence>MLCNEDLECVVCCYQYTRSDRIPRILHCKHTFCAACLEQLCKMDGVIRTITCPMCRWITCTRASLTLPGALWVNTEIWDQIPKVLQGKQDVTEDLKDAEAQLLKSTLPFSGKSVFMSTLQKVFSCVLLQGHERTDC</sequence>